<dbReference type="InterPro" id="IPR000634">
    <property type="entry name" value="Ser/Thr_deHydtase_PyrdxlP-BS"/>
</dbReference>
<gene>
    <name evidence="15" type="primary">thrC</name>
    <name evidence="15" type="ORF">GCL60_02310</name>
</gene>
<dbReference type="InterPro" id="IPR029144">
    <property type="entry name" value="Thr_synth_N"/>
</dbReference>
<dbReference type="Pfam" id="PF00291">
    <property type="entry name" value="PALP"/>
    <property type="match status" value="1"/>
</dbReference>
<dbReference type="NCBIfam" id="TIGR00260">
    <property type="entry name" value="thrC"/>
    <property type="match status" value="1"/>
</dbReference>
<dbReference type="EC" id="4.2.3.1" evidence="4 11"/>
<organism evidence="15 16">
    <name type="scientific">Silvanigrella paludirubra</name>
    <dbReference type="NCBI Taxonomy" id="2499159"/>
    <lineage>
        <taxon>Bacteria</taxon>
        <taxon>Pseudomonadati</taxon>
        <taxon>Bdellovibrionota</taxon>
        <taxon>Oligoflexia</taxon>
        <taxon>Silvanigrellales</taxon>
        <taxon>Silvanigrellaceae</taxon>
        <taxon>Silvanigrella</taxon>
    </lineage>
</organism>
<comment type="similarity">
    <text evidence="3">Belongs to the threonine synthase family.</text>
</comment>
<proteinExistence type="inferred from homology"/>
<protein>
    <recommendedName>
        <fullName evidence="5 11">Threonine synthase</fullName>
        <ecNumber evidence="4 11">4.2.3.1</ecNumber>
    </recommendedName>
</protein>
<reference evidence="15 16" key="1">
    <citation type="submission" date="2019-10" db="EMBL/GenBank/DDBJ databases">
        <title>New species of Slilvanegrellaceae.</title>
        <authorList>
            <person name="Pitt A."/>
            <person name="Hahn M.W."/>
        </authorList>
    </citation>
    <scope>NUCLEOTIDE SEQUENCE [LARGE SCALE GENOMIC DNA]</scope>
    <source>
        <strain evidence="15 16">SP-Ram-0.45-NSY-1</strain>
    </source>
</reference>
<sequence>MLFISSRNKNLKYSLSDCIKLGLAKDGGLFIPEYFPKINLNDFNVKMKIPDFAAMVLNGFFENDILQNKLSEICDQAFSFPIPLNRINESTFILDLCKGPTLSFKDFGARFLAECLSRINNKNKVTIMVATSGDTGSAVASAFYKKENINVIILYPKGKVSKKQEQQLACWDSNILSFAVNGTFDDCQKLVKDAFQDEWWQNEMHISSANSINIGRLLPQIVYYAYSSYQFFSLYNKKPNYIIPTGNLGNATAAFWAREMGFPINEISLSTNENKVICDYLSSGTYLPQKSILTLANAMDVGNPSNFERLSHLFPAYELFKKNIMAISVDNIKISQTIQEVYNKYNYIICPHTATSFYVKNKLNLDPSIVVSTADPCKFDDIIEPIILDKVPISEELKKLLNKKLSFINIEPNLTELKNNINK</sequence>
<evidence type="ECO:0000313" key="15">
    <source>
        <dbReference type="EMBL" id="KAB8040780.1"/>
    </source>
</evidence>
<comment type="catalytic activity">
    <reaction evidence="10">
        <text>O-phospho-L-homoserine + H2O = L-threonine + phosphate</text>
        <dbReference type="Rhea" id="RHEA:10840"/>
        <dbReference type="ChEBI" id="CHEBI:15377"/>
        <dbReference type="ChEBI" id="CHEBI:43474"/>
        <dbReference type="ChEBI" id="CHEBI:57590"/>
        <dbReference type="ChEBI" id="CHEBI:57926"/>
        <dbReference type="EC" id="4.2.3.1"/>
    </reaction>
</comment>
<comment type="caution">
    <text evidence="15">The sequence shown here is derived from an EMBL/GenBank/DDBJ whole genome shotgun (WGS) entry which is preliminary data.</text>
</comment>
<dbReference type="InterPro" id="IPR037158">
    <property type="entry name" value="Thr_synth_N_sf"/>
</dbReference>
<dbReference type="InterPro" id="IPR036052">
    <property type="entry name" value="TrpB-like_PALP_sf"/>
</dbReference>
<feature type="domain" description="Threonine synthase N-terminal" evidence="14">
    <location>
        <begin position="3"/>
        <end position="78"/>
    </location>
</feature>
<dbReference type="SUPFAM" id="SSF53686">
    <property type="entry name" value="Tryptophan synthase beta subunit-like PLP-dependent enzymes"/>
    <property type="match status" value="1"/>
</dbReference>
<keyword evidence="7" id="KW-0791">Threonine biosynthesis</keyword>
<dbReference type="Pfam" id="PF14821">
    <property type="entry name" value="Thr_synth_N"/>
    <property type="match status" value="1"/>
</dbReference>
<evidence type="ECO:0000256" key="3">
    <source>
        <dbReference type="ARBA" id="ARBA00005517"/>
    </source>
</evidence>
<evidence type="ECO:0000256" key="11">
    <source>
        <dbReference type="NCBIfam" id="TIGR00260"/>
    </source>
</evidence>
<dbReference type="Proteomes" id="UP000437748">
    <property type="component" value="Unassembled WGS sequence"/>
</dbReference>
<keyword evidence="6" id="KW-0028">Amino-acid biosynthesis</keyword>
<dbReference type="InterPro" id="IPR001926">
    <property type="entry name" value="TrpB-like_PALP"/>
</dbReference>
<evidence type="ECO:0000256" key="1">
    <source>
        <dbReference type="ARBA" id="ARBA00001933"/>
    </source>
</evidence>
<keyword evidence="16" id="KW-1185">Reference proteome</keyword>
<dbReference type="GO" id="GO:0009088">
    <property type="term" value="P:threonine biosynthetic process"/>
    <property type="evidence" value="ECO:0007669"/>
    <property type="project" value="UniProtKB-UniRule"/>
</dbReference>
<evidence type="ECO:0000256" key="6">
    <source>
        <dbReference type="ARBA" id="ARBA00022605"/>
    </source>
</evidence>
<dbReference type="EMBL" id="WFLM01000001">
    <property type="protein sequence ID" value="KAB8040780.1"/>
    <property type="molecule type" value="Genomic_DNA"/>
</dbReference>
<evidence type="ECO:0000256" key="10">
    <source>
        <dbReference type="ARBA" id="ARBA00049144"/>
    </source>
</evidence>
<keyword evidence="8 12" id="KW-0663">Pyridoxal phosphate</keyword>
<evidence type="ECO:0000259" key="14">
    <source>
        <dbReference type="Pfam" id="PF14821"/>
    </source>
</evidence>
<dbReference type="InterPro" id="IPR051166">
    <property type="entry name" value="Threonine_Synthase"/>
</dbReference>
<evidence type="ECO:0000256" key="12">
    <source>
        <dbReference type="PIRSR" id="PIRSR604450-51"/>
    </source>
</evidence>
<dbReference type="Gene3D" id="3.90.1380.10">
    <property type="entry name" value="Threonine synthase, N-terminal domain"/>
    <property type="match status" value="1"/>
</dbReference>
<evidence type="ECO:0000259" key="13">
    <source>
        <dbReference type="Pfam" id="PF00291"/>
    </source>
</evidence>
<evidence type="ECO:0000256" key="4">
    <source>
        <dbReference type="ARBA" id="ARBA00013028"/>
    </source>
</evidence>
<feature type="modified residue" description="N6-(pyridoxal phosphate)lysine" evidence="12">
    <location>
        <position position="105"/>
    </location>
</feature>
<evidence type="ECO:0000256" key="7">
    <source>
        <dbReference type="ARBA" id="ARBA00022697"/>
    </source>
</evidence>
<keyword evidence="9 15" id="KW-0456">Lyase</keyword>
<dbReference type="GO" id="GO:0030170">
    <property type="term" value="F:pyridoxal phosphate binding"/>
    <property type="evidence" value="ECO:0007669"/>
    <property type="project" value="InterPro"/>
</dbReference>
<dbReference type="OrthoDB" id="9763107at2"/>
<dbReference type="AlphaFoldDB" id="A0A6N6VVZ7"/>
<dbReference type="PANTHER" id="PTHR42690:SF1">
    <property type="entry name" value="THREONINE SYNTHASE-LIKE 2"/>
    <property type="match status" value="1"/>
</dbReference>
<evidence type="ECO:0000256" key="8">
    <source>
        <dbReference type="ARBA" id="ARBA00022898"/>
    </source>
</evidence>
<dbReference type="GO" id="GO:0004795">
    <property type="term" value="F:threonine synthase activity"/>
    <property type="evidence" value="ECO:0007669"/>
    <property type="project" value="UniProtKB-UniRule"/>
</dbReference>
<feature type="domain" description="Tryptophan synthase beta chain-like PALP" evidence="13">
    <location>
        <begin position="94"/>
        <end position="360"/>
    </location>
</feature>
<evidence type="ECO:0000256" key="2">
    <source>
        <dbReference type="ARBA" id="ARBA00004979"/>
    </source>
</evidence>
<dbReference type="InterPro" id="IPR004450">
    <property type="entry name" value="Thr_synthase-like"/>
</dbReference>
<comment type="cofactor">
    <cofactor evidence="1 12">
        <name>pyridoxal 5'-phosphate</name>
        <dbReference type="ChEBI" id="CHEBI:597326"/>
    </cofactor>
</comment>
<evidence type="ECO:0000313" key="16">
    <source>
        <dbReference type="Proteomes" id="UP000437748"/>
    </source>
</evidence>
<dbReference type="PANTHER" id="PTHR42690">
    <property type="entry name" value="THREONINE SYNTHASE FAMILY MEMBER"/>
    <property type="match status" value="1"/>
</dbReference>
<dbReference type="Gene3D" id="3.40.50.1100">
    <property type="match status" value="2"/>
</dbReference>
<name>A0A6N6VVZ7_9BACT</name>
<evidence type="ECO:0000256" key="9">
    <source>
        <dbReference type="ARBA" id="ARBA00023239"/>
    </source>
</evidence>
<dbReference type="PROSITE" id="PS00165">
    <property type="entry name" value="DEHYDRATASE_SER_THR"/>
    <property type="match status" value="1"/>
</dbReference>
<accession>A0A6N6VVZ7</accession>
<dbReference type="RefSeq" id="WP_153418298.1">
    <property type="nucleotide sequence ID" value="NZ_WFLM01000001.1"/>
</dbReference>
<comment type="pathway">
    <text evidence="2">Amino-acid biosynthesis; L-threonine biosynthesis; L-threonine from L-aspartate: step 5/5.</text>
</comment>
<evidence type="ECO:0000256" key="5">
    <source>
        <dbReference type="ARBA" id="ARBA00018679"/>
    </source>
</evidence>
<dbReference type="UniPathway" id="UPA00050">
    <property type="reaction ID" value="UER00065"/>
</dbReference>